<keyword evidence="2" id="KW-1185">Reference proteome</keyword>
<dbReference type="EMBL" id="JABFAD010334750">
    <property type="protein sequence ID" value="MBA0820437.1"/>
    <property type="molecule type" value="Genomic_DNA"/>
</dbReference>
<organism evidence="1 2">
    <name type="scientific">Gossypium harknessii</name>
    <dbReference type="NCBI Taxonomy" id="34285"/>
    <lineage>
        <taxon>Eukaryota</taxon>
        <taxon>Viridiplantae</taxon>
        <taxon>Streptophyta</taxon>
        <taxon>Embryophyta</taxon>
        <taxon>Tracheophyta</taxon>
        <taxon>Spermatophyta</taxon>
        <taxon>Magnoliopsida</taxon>
        <taxon>eudicotyledons</taxon>
        <taxon>Gunneridae</taxon>
        <taxon>Pentapetalae</taxon>
        <taxon>rosids</taxon>
        <taxon>malvids</taxon>
        <taxon>Malvales</taxon>
        <taxon>Malvaceae</taxon>
        <taxon>Malvoideae</taxon>
        <taxon>Gossypium</taxon>
    </lineage>
</organism>
<protein>
    <submittedName>
        <fullName evidence="1">Uncharacterized protein</fullName>
    </submittedName>
</protein>
<dbReference type="AlphaFoldDB" id="A0A7J9IEC1"/>
<gene>
    <name evidence="1" type="ORF">Gohar_027856</name>
</gene>
<name>A0A7J9IEC1_9ROSI</name>
<accession>A0A7J9IEC1</accession>
<reference evidence="1 2" key="1">
    <citation type="journal article" date="2019" name="Genome Biol. Evol.">
        <title>Insights into the evolution of the New World diploid cottons (Gossypium, subgenus Houzingenia) based on genome sequencing.</title>
        <authorList>
            <person name="Grover C.E."/>
            <person name="Arick M.A. 2nd"/>
            <person name="Thrash A."/>
            <person name="Conover J.L."/>
            <person name="Sanders W.S."/>
            <person name="Peterson D.G."/>
            <person name="Frelichowski J.E."/>
            <person name="Scheffler J.A."/>
            <person name="Scheffler B.E."/>
            <person name="Wendel J.F."/>
        </authorList>
    </citation>
    <scope>NUCLEOTIDE SEQUENCE [LARGE SCALE GENOMIC DNA]</scope>
    <source>
        <strain evidence="1">0</strain>
        <tissue evidence="1">Leaf</tissue>
    </source>
</reference>
<sequence length="21" mass="2516">MKLLWKNLLQLKKLHGQLVVI</sequence>
<evidence type="ECO:0000313" key="2">
    <source>
        <dbReference type="Proteomes" id="UP000593560"/>
    </source>
</evidence>
<comment type="caution">
    <text evidence="1">The sequence shown here is derived from an EMBL/GenBank/DDBJ whole genome shotgun (WGS) entry which is preliminary data.</text>
</comment>
<dbReference type="Proteomes" id="UP000593560">
    <property type="component" value="Unassembled WGS sequence"/>
</dbReference>
<evidence type="ECO:0000313" key="1">
    <source>
        <dbReference type="EMBL" id="MBA0820437.1"/>
    </source>
</evidence>
<proteinExistence type="predicted"/>